<sequence>MIYASLLFVDERSQDISACTSFLTSNGSGVIGMLPYLILRRPNQTFSGEKDLWIRILDSRVYGILLTLTTVGLFAYAIFAGDWGDYLHQFHASRFVHLISLDFCLMSAVFPAILGDDMARRGLQDSRIFWGVSLIPLFGALAYLCFRPHLPDSEA</sequence>
<gene>
    <name evidence="1" type="ORF">BH720_013755</name>
</gene>
<keyword evidence="2" id="KW-1185">Reference proteome</keyword>
<dbReference type="Proteomes" id="UP000095472">
    <property type="component" value="Chromosome"/>
</dbReference>
<accession>A0ACD5GZN3</accession>
<dbReference type="EMBL" id="CP182909">
    <property type="protein sequence ID" value="XPM66318.1"/>
    <property type="molecule type" value="Genomic_DNA"/>
</dbReference>
<proteinExistence type="predicted"/>
<organism evidence="1 2">
    <name type="scientific">Desertifilum tharense IPPAS B-1220</name>
    <dbReference type="NCBI Taxonomy" id="1781255"/>
    <lineage>
        <taxon>Bacteria</taxon>
        <taxon>Bacillati</taxon>
        <taxon>Cyanobacteriota</taxon>
        <taxon>Cyanophyceae</taxon>
        <taxon>Desertifilales</taxon>
        <taxon>Desertifilaceae</taxon>
        <taxon>Desertifilum</taxon>
    </lineage>
</organism>
<reference evidence="1 2" key="1">
    <citation type="journal article" date="2016" name="Genome Announc.">
        <title>Draft Genome Sequence of the Thermotolerant Cyanobacterium Desertifilum sp. IPPAS B-1220.</title>
        <authorList>
            <person name="Mironov K.S."/>
            <person name="Sinetova M.A."/>
            <person name="Bolatkhan K."/>
            <person name="Zayadan B.K."/>
            <person name="Ustinova V.V."/>
            <person name="Kupriyanova E.V."/>
            <person name="Skrypnik A.N."/>
            <person name="Gogoleva N.E."/>
            <person name="Gogolev Y.V."/>
            <person name="Los D.A."/>
        </authorList>
    </citation>
    <scope>NUCLEOTIDE SEQUENCE [LARGE SCALE GENOMIC DNA]</scope>
    <source>
        <strain evidence="1 2">IPPAS B-1220</strain>
    </source>
</reference>
<name>A0ACD5GZN3_9CYAN</name>
<evidence type="ECO:0000313" key="2">
    <source>
        <dbReference type="Proteomes" id="UP000095472"/>
    </source>
</evidence>
<protein>
    <submittedName>
        <fullName evidence="1">DUF2834 domain-containing protein</fullName>
    </submittedName>
</protein>
<evidence type="ECO:0000313" key="1">
    <source>
        <dbReference type="EMBL" id="XPM66318.1"/>
    </source>
</evidence>